<evidence type="ECO:0000313" key="3">
    <source>
        <dbReference type="Proteomes" id="UP000471381"/>
    </source>
</evidence>
<keyword evidence="1" id="KW-1133">Transmembrane helix</keyword>
<dbReference type="AlphaFoldDB" id="A0A6N9TKV6"/>
<protein>
    <submittedName>
        <fullName evidence="2">Uncharacterized protein</fullName>
    </submittedName>
</protein>
<feature type="transmembrane region" description="Helical" evidence="1">
    <location>
        <begin position="67"/>
        <end position="95"/>
    </location>
</feature>
<reference evidence="2 3" key="1">
    <citation type="submission" date="2020-01" db="EMBL/GenBank/DDBJ databases">
        <title>Genomes of bacteria type strains.</title>
        <authorList>
            <person name="Chen J."/>
            <person name="Zhu S."/>
            <person name="Yang J."/>
        </authorList>
    </citation>
    <scope>NUCLEOTIDE SEQUENCE [LARGE SCALE GENOMIC DNA]</scope>
    <source>
        <strain evidence="2 3">LMG 24078</strain>
    </source>
</reference>
<keyword evidence="1" id="KW-0472">Membrane</keyword>
<accession>A0A6N9TKV6</accession>
<dbReference type="RefSeq" id="WP_163107649.1">
    <property type="nucleotide sequence ID" value="NZ_JAAAWO010000016.1"/>
</dbReference>
<proteinExistence type="predicted"/>
<feature type="transmembrane region" description="Helical" evidence="1">
    <location>
        <begin position="16"/>
        <end position="47"/>
    </location>
</feature>
<evidence type="ECO:0000256" key="1">
    <source>
        <dbReference type="SAM" id="Phobius"/>
    </source>
</evidence>
<gene>
    <name evidence="2" type="ORF">GTQ48_16525</name>
</gene>
<name>A0A6N9TKV6_9ALTE</name>
<keyword evidence="1" id="KW-0812">Transmembrane</keyword>
<evidence type="ECO:0000313" key="2">
    <source>
        <dbReference type="EMBL" id="NDW17122.1"/>
    </source>
</evidence>
<keyword evidence="3" id="KW-1185">Reference proteome</keyword>
<sequence>MKLVPYSHLKPNNLGALLFIAPCLAYLGYVFFGLALAIFLAVSLSYFSPGEQMLVRGTLTYSAQPVLFKSVMVGFYGIGASILTLIISSLCAALVSWESTFSNPKHERI</sequence>
<dbReference type="Proteomes" id="UP000471381">
    <property type="component" value="Unassembled WGS sequence"/>
</dbReference>
<comment type="caution">
    <text evidence="2">The sequence shown here is derived from an EMBL/GenBank/DDBJ whole genome shotgun (WGS) entry which is preliminary data.</text>
</comment>
<organism evidence="2 3">
    <name type="scientific">Alteromonas genovensis</name>
    <dbReference type="NCBI Taxonomy" id="471225"/>
    <lineage>
        <taxon>Bacteria</taxon>
        <taxon>Pseudomonadati</taxon>
        <taxon>Pseudomonadota</taxon>
        <taxon>Gammaproteobacteria</taxon>
        <taxon>Alteromonadales</taxon>
        <taxon>Alteromonadaceae</taxon>
        <taxon>Alteromonas/Salinimonas group</taxon>
        <taxon>Alteromonas</taxon>
    </lineage>
</organism>
<dbReference type="EMBL" id="JAAAWO010000016">
    <property type="protein sequence ID" value="NDW17122.1"/>
    <property type="molecule type" value="Genomic_DNA"/>
</dbReference>